<dbReference type="PANTHER" id="PTHR33164">
    <property type="entry name" value="TRANSCRIPTIONAL REGULATOR, MARR FAMILY"/>
    <property type="match status" value="1"/>
</dbReference>
<dbReference type="InterPro" id="IPR039422">
    <property type="entry name" value="MarR/SlyA-like"/>
</dbReference>
<dbReference type="EMBL" id="JBFPJR010000020">
    <property type="protein sequence ID" value="MEX0428396.1"/>
    <property type="molecule type" value="Genomic_DNA"/>
</dbReference>
<comment type="caution">
    <text evidence="2">The sequence shown here is derived from an EMBL/GenBank/DDBJ whole genome shotgun (WGS) entry which is preliminary data.</text>
</comment>
<protein>
    <submittedName>
        <fullName evidence="2">MarR family winged helix-turn-helix transcriptional regulator</fullName>
    </submittedName>
</protein>
<dbReference type="InterPro" id="IPR036388">
    <property type="entry name" value="WH-like_DNA-bd_sf"/>
</dbReference>
<dbReference type="Pfam" id="PF12802">
    <property type="entry name" value="MarR_2"/>
    <property type="match status" value="1"/>
</dbReference>
<keyword evidence="3" id="KW-1185">Reference proteome</keyword>
<reference evidence="2 3" key="1">
    <citation type="submission" date="2024-07" db="EMBL/GenBank/DDBJ databases">
        <authorList>
            <person name="Lee S."/>
            <person name="Kang M."/>
        </authorList>
    </citation>
    <scope>NUCLEOTIDE SEQUENCE [LARGE SCALE GENOMIC DNA]</scope>
    <source>
        <strain evidence="2 3">DS6</strain>
    </source>
</reference>
<dbReference type="PANTHER" id="PTHR33164:SF43">
    <property type="entry name" value="HTH-TYPE TRANSCRIPTIONAL REPRESSOR YETL"/>
    <property type="match status" value="1"/>
</dbReference>
<evidence type="ECO:0000313" key="3">
    <source>
        <dbReference type="Proteomes" id="UP001556631"/>
    </source>
</evidence>
<evidence type="ECO:0000259" key="1">
    <source>
        <dbReference type="PROSITE" id="PS50995"/>
    </source>
</evidence>
<dbReference type="SUPFAM" id="SSF46785">
    <property type="entry name" value="Winged helix' DNA-binding domain"/>
    <property type="match status" value="1"/>
</dbReference>
<dbReference type="Gene3D" id="1.10.10.10">
    <property type="entry name" value="Winged helix-like DNA-binding domain superfamily/Winged helix DNA-binding domain"/>
    <property type="match status" value="1"/>
</dbReference>
<gene>
    <name evidence="2" type="ORF">AB3X52_12265</name>
</gene>
<dbReference type="PROSITE" id="PS50995">
    <property type="entry name" value="HTH_MARR_2"/>
    <property type="match status" value="1"/>
</dbReference>
<accession>A0ABV3SZN3</accession>
<dbReference type="RefSeq" id="WP_367994367.1">
    <property type="nucleotide sequence ID" value="NZ_JBFPJR010000020.1"/>
</dbReference>
<dbReference type="Proteomes" id="UP001556631">
    <property type="component" value="Unassembled WGS sequence"/>
</dbReference>
<evidence type="ECO:0000313" key="2">
    <source>
        <dbReference type="EMBL" id="MEX0428396.1"/>
    </source>
</evidence>
<proteinExistence type="predicted"/>
<dbReference type="SMART" id="SM00347">
    <property type="entry name" value="HTH_MARR"/>
    <property type="match status" value="1"/>
</dbReference>
<feature type="domain" description="HTH marR-type" evidence="1">
    <location>
        <begin position="1"/>
        <end position="134"/>
    </location>
</feature>
<name>A0ABV3SZN3_9ACTN</name>
<dbReference type="InterPro" id="IPR000835">
    <property type="entry name" value="HTH_MarR-typ"/>
</dbReference>
<sequence length="134" mass="15184">MATDAQYQRLLAFRNALRQFDQWSRDAAKRHGLTHAQHQLMLAIRGSTTPQGPTVGEIADALLVRHHTATELIDRTEELGMVARTRDKEDSRRVHLALTEHGHETLAALTAVHVEELRRLAPIFETLPRPRADD</sequence>
<organism evidence="2 3">
    <name type="scientific">Nocardioides eburneus</name>
    <dbReference type="NCBI Taxonomy" id="3231482"/>
    <lineage>
        <taxon>Bacteria</taxon>
        <taxon>Bacillati</taxon>
        <taxon>Actinomycetota</taxon>
        <taxon>Actinomycetes</taxon>
        <taxon>Propionibacteriales</taxon>
        <taxon>Nocardioidaceae</taxon>
        <taxon>Nocardioides</taxon>
    </lineage>
</organism>
<dbReference type="InterPro" id="IPR036390">
    <property type="entry name" value="WH_DNA-bd_sf"/>
</dbReference>